<dbReference type="CDD" id="cd22641">
    <property type="entry name" value="C24-like"/>
    <property type="match status" value="1"/>
</dbReference>
<gene>
    <name evidence="4" type="ORF">NJT12_12500</name>
</gene>
<reference evidence="4 5" key="1">
    <citation type="journal article" date="2023" name="Chemosphere">
        <title>Whole genome analysis of Flavobacterium aziz-sancarii sp. nov., isolated from Ardley Island (Antarctica), revealed a rich resistome and bioremediation potential.</title>
        <authorList>
            <person name="Otur C."/>
            <person name="Okay S."/>
            <person name="Kurt-Kizildogan A."/>
        </authorList>
    </citation>
    <scope>NUCLEOTIDE SEQUENCE [LARGE SCALE GENOMIC DNA]</scope>
    <source>
        <strain evidence="4 5">AC</strain>
    </source>
</reference>
<protein>
    <recommendedName>
        <fullName evidence="3">Fibronectin type-III domain-containing protein</fullName>
    </recommendedName>
</protein>
<evidence type="ECO:0000313" key="4">
    <source>
        <dbReference type="EMBL" id="MDA6070442.1"/>
    </source>
</evidence>
<dbReference type="SUPFAM" id="SSF49265">
    <property type="entry name" value="Fibronectin type III"/>
    <property type="match status" value="1"/>
</dbReference>
<sequence>MKQINFSHPGGFPLEQETLERLQTAYRAELFGALKAHLSIEIDKNYIIAPATNATKGWAIIQQDENNLKNPPAVLPETTAVLYPIQKGAPTGFLKTTRKGTNLVYGTGVSQTAYFDYEAEYISPEEYANRPDTSHNDNLLTVYYYDLRPFKIVKDLKTIELIIQTIEENINSIKTNISAIETNIDAVEADIKNYLPLNGSKAMKGDLDLDIYKLSKLDTNEAAVANVRAIDFRLGSASKRGLRHPADPLGRALVDNSTASSTGLTLNYGSDWENTNIGGKVYLENVKSSDSIGSLLVLDKANQIIKSDTLIESLIDRIIKLEKKPATAVPLGVIALWGKAAPFPEGWEEYVPLRGRMPVGLDISQFEFSIMEAMGGAKSKQLAIEEIPAHTHTYEKAITGRGYQTRSDDNPLGTTTSETSGSAGGGQAFSILNPYRIVQFIEYTGRPVDTTAPVNAPNLRVADVGRTFVALQWSPSFDERGIANYLIYKDNILAATVADVTSYAIGGLSRSRTYNFYVVAMDAAGNKGPVSNTVSAKTNLL</sequence>
<keyword evidence="1" id="KW-0175">Coiled coil</keyword>
<dbReference type="InterPro" id="IPR003961">
    <property type="entry name" value="FN3_dom"/>
</dbReference>
<dbReference type="SMART" id="SM00060">
    <property type="entry name" value="FN3"/>
    <property type="match status" value="1"/>
</dbReference>
<proteinExistence type="predicted"/>
<accession>A0ABT4WDY8</accession>
<keyword evidence="5" id="KW-1185">Reference proteome</keyword>
<dbReference type="InterPro" id="IPR013783">
    <property type="entry name" value="Ig-like_fold"/>
</dbReference>
<feature type="region of interest" description="Disordered" evidence="2">
    <location>
        <begin position="400"/>
        <end position="425"/>
    </location>
</feature>
<dbReference type="EMBL" id="JAMZNK010000018">
    <property type="protein sequence ID" value="MDA6070442.1"/>
    <property type="molecule type" value="Genomic_DNA"/>
</dbReference>
<dbReference type="RefSeq" id="WP_271336256.1">
    <property type="nucleotide sequence ID" value="NZ_JAMZNK010000018.1"/>
</dbReference>
<dbReference type="SUPFAM" id="SSF88874">
    <property type="entry name" value="Receptor-binding domain of short tail fibre protein gp12"/>
    <property type="match status" value="1"/>
</dbReference>
<evidence type="ECO:0000259" key="3">
    <source>
        <dbReference type="PROSITE" id="PS50853"/>
    </source>
</evidence>
<dbReference type="Proteomes" id="UP001212170">
    <property type="component" value="Unassembled WGS sequence"/>
</dbReference>
<comment type="caution">
    <text evidence="4">The sequence shown here is derived from an EMBL/GenBank/DDBJ whole genome shotgun (WGS) entry which is preliminary data.</text>
</comment>
<evidence type="ECO:0000256" key="1">
    <source>
        <dbReference type="SAM" id="Coils"/>
    </source>
</evidence>
<dbReference type="Pfam" id="PF00041">
    <property type="entry name" value="fn3"/>
    <property type="match status" value="1"/>
</dbReference>
<dbReference type="Gene3D" id="2.60.40.10">
    <property type="entry name" value="Immunoglobulins"/>
    <property type="match status" value="1"/>
</dbReference>
<evidence type="ECO:0000256" key="2">
    <source>
        <dbReference type="SAM" id="MobiDB-lite"/>
    </source>
</evidence>
<dbReference type="InterPro" id="IPR036116">
    <property type="entry name" value="FN3_sf"/>
</dbReference>
<organism evidence="4 5">
    <name type="scientific">Flavobacterium azizsancarii</name>
    <dbReference type="NCBI Taxonomy" id="2961580"/>
    <lineage>
        <taxon>Bacteria</taxon>
        <taxon>Pseudomonadati</taxon>
        <taxon>Bacteroidota</taxon>
        <taxon>Flavobacteriia</taxon>
        <taxon>Flavobacteriales</taxon>
        <taxon>Flavobacteriaceae</taxon>
        <taxon>Flavobacterium</taxon>
    </lineage>
</organism>
<evidence type="ECO:0000313" key="5">
    <source>
        <dbReference type="Proteomes" id="UP001212170"/>
    </source>
</evidence>
<dbReference type="PROSITE" id="PS50853">
    <property type="entry name" value="FN3"/>
    <property type="match status" value="1"/>
</dbReference>
<name>A0ABT4WDY8_9FLAO</name>
<feature type="coiled-coil region" evidence="1">
    <location>
        <begin position="163"/>
        <end position="190"/>
    </location>
</feature>
<feature type="domain" description="Fibronectin type-III" evidence="3">
    <location>
        <begin position="453"/>
        <end position="541"/>
    </location>
</feature>
<dbReference type="CDD" id="cd00063">
    <property type="entry name" value="FN3"/>
    <property type="match status" value="1"/>
</dbReference>